<dbReference type="Pfam" id="PF04978">
    <property type="entry name" value="MST"/>
    <property type="match status" value="1"/>
</dbReference>
<comment type="caution">
    <text evidence="1">The sequence shown here is derived from an EMBL/GenBank/DDBJ whole genome shotgun (WGS) entry which is preliminary data.</text>
</comment>
<dbReference type="RefSeq" id="WP_229670142.1">
    <property type="nucleotide sequence ID" value="NZ_BMMZ01000007.1"/>
</dbReference>
<proteinExistence type="predicted"/>
<name>A0A917SC62_9ACTN</name>
<keyword evidence="2" id="KW-1185">Reference proteome</keyword>
<evidence type="ECO:0008006" key="3">
    <source>
        <dbReference type="Google" id="ProtNLM"/>
    </source>
</evidence>
<gene>
    <name evidence="1" type="ORF">GCM10011575_30070</name>
</gene>
<reference evidence="1" key="1">
    <citation type="journal article" date="2014" name="Int. J. Syst. Evol. Microbiol.">
        <title>Complete genome sequence of Corynebacterium casei LMG S-19264T (=DSM 44701T), isolated from a smear-ripened cheese.</title>
        <authorList>
            <consortium name="US DOE Joint Genome Institute (JGI-PGF)"/>
            <person name="Walter F."/>
            <person name="Albersmeier A."/>
            <person name="Kalinowski J."/>
            <person name="Ruckert C."/>
        </authorList>
    </citation>
    <scope>NUCLEOTIDE SEQUENCE</scope>
    <source>
        <strain evidence="1">CGMCC 4.7306</strain>
    </source>
</reference>
<reference evidence="1" key="2">
    <citation type="submission" date="2020-09" db="EMBL/GenBank/DDBJ databases">
        <authorList>
            <person name="Sun Q."/>
            <person name="Zhou Y."/>
        </authorList>
    </citation>
    <scope>NUCLEOTIDE SEQUENCE</scope>
    <source>
        <strain evidence="1">CGMCC 4.7306</strain>
    </source>
</reference>
<dbReference type="Gene3D" id="1.20.120.450">
    <property type="entry name" value="dinb family like domain"/>
    <property type="match status" value="1"/>
</dbReference>
<dbReference type="AlphaFoldDB" id="A0A917SC62"/>
<accession>A0A917SC62</accession>
<organism evidence="1 2">
    <name type="scientific">Microlunatus endophyticus</name>
    <dbReference type="NCBI Taxonomy" id="1716077"/>
    <lineage>
        <taxon>Bacteria</taxon>
        <taxon>Bacillati</taxon>
        <taxon>Actinomycetota</taxon>
        <taxon>Actinomycetes</taxon>
        <taxon>Propionibacteriales</taxon>
        <taxon>Propionibacteriaceae</taxon>
        <taxon>Microlunatus</taxon>
    </lineage>
</organism>
<dbReference type="InterPro" id="IPR034660">
    <property type="entry name" value="DinB/YfiT-like"/>
</dbReference>
<evidence type="ECO:0000313" key="2">
    <source>
        <dbReference type="Proteomes" id="UP000613840"/>
    </source>
</evidence>
<evidence type="ECO:0000313" key="1">
    <source>
        <dbReference type="EMBL" id="GGL69442.1"/>
    </source>
</evidence>
<dbReference type="InterPro" id="IPR007061">
    <property type="entry name" value="MST-like"/>
</dbReference>
<dbReference type="Proteomes" id="UP000613840">
    <property type="component" value="Unassembled WGS sequence"/>
</dbReference>
<dbReference type="EMBL" id="BMMZ01000007">
    <property type="protein sequence ID" value="GGL69442.1"/>
    <property type="molecule type" value="Genomic_DNA"/>
</dbReference>
<sequence>MAHPDNGPEADPFAEPAGSLSDPSALLIGYLRTYRDALDRKLAGLSDDQLRTAVLPSGWTPIELLKHLAYMERRWFVWGFLGRDLHDPFGDRDPADRRRWAVAADDTVAALQAFLGEQAAATERVLSEHRLDEVAATTGRFPTDPPTLAWIGFHVLQEYARHVGHLDAVRELIDSRTGE</sequence>
<dbReference type="SUPFAM" id="SSF109854">
    <property type="entry name" value="DinB/YfiT-like putative metalloenzymes"/>
    <property type="match status" value="1"/>
</dbReference>
<protein>
    <recommendedName>
        <fullName evidence="3">DinB superfamily protein</fullName>
    </recommendedName>
</protein>